<sequence>MVAPRNNFPDYLSVKKVSSFYWTATFTNGPLNLFGPETYIALRQLVADIESDKDVRVIVFDSSTPDYFIAHYDLSRAMEEPEGLGTGAAATWGDFVIRFAHLPVVTIAAIRGRVRGHGNEFIGACDIRFASREKAIFGQPEVGAGITPGGGAFDWLPRTVGRSRALEIILGADDFDASTAELYGWINRAIPDADFDAFVDRFARRIAGFDAHPLIASKRVINARAGLPTHEDLFSSMRLFLQGFTWPTRAPRSKALAEKGLGRVGEGELNLGEIVGSVTKEDLERHKL</sequence>
<reference evidence="1" key="1">
    <citation type="submission" date="2022-08" db="EMBL/GenBank/DDBJ databases">
        <title>Genome Sequence of Lecanicillium fungicola.</title>
        <authorList>
            <person name="Buettner E."/>
        </authorList>
    </citation>
    <scope>NUCLEOTIDE SEQUENCE</scope>
    <source>
        <strain evidence="1">Babe33</strain>
    </source>
</reference>
<dbReference type="EMBL" id="JANJQO010000029">
    <property type="protein sequence ID" value="KAJ2983453.1"/>
    <property type="molecule type" value="Genomic_DNA"/>
</dbReference>
<evidence type="ECO:0000313" key="1">
    <source>
        <dbReference type="EMBL" id="KAJ2983453.1"/>
    </source>
</evidence>
<comment type="caution">
    <text evidence="1">The sequence shown here is derived from an EMBL/GenBank/DDBJ whole genome shotgun (WGS) entry which is preliminary data.</text>
</comment>
<proteinExistence type="predicted"/>
<evidence type="ECO:0000313" key="2">
    <source>
        <dbReference type="Proteomes" id="UP001143910"/>
    </source>
</evidence>
<accession>A0ACC1NXD2</accession>
<protein>
    <submittedName>
        <fullName evidence="1">Uncharacterized protein</fullName>
    </submittedName>
</protein>
<organism evidence="1 2">
    <name type="scientific">Zarea fungicola</name>
    <dbReference type="NCBI Taxonomy" id="93591"/>
    <lineage>
        <taxon>Eukaryota</taxon>
        <taxon>Fungi</taxon>
        <taxon>Dikarya</taxon>
        <taxon>Ascomycota</taxon>
        <taxon>Pezizomycotina</taxon>
        <taxon>Sordariomycetes</taxon>
        <taxon>Hypocreomycetidae</taxon>
        <taxon>Hypocreales</taxon>
        <taxon>Cordycipitaceae</taxon>
        <taxon>Zarea</taxon>
    </lineage>
</organism>
<dbReference type="Proteomes" id="UP001143910">
    <property type="component" value="Unassembled WGS sequence"/>
</dbReference>
<gene>
    <name evidence="1" type="ORF">NQ176_g679</name>
</gene>
<keyword evidence="2" id="KW-1185">Reference proteome</keyword>
<name>A0ACC1NXD2_9HYPO</name>